<dbReference type="Gene3D" id="3.50.50.60">
    <property type="entry name" value="FAD/NAD(P)-binding domain"/>
    <property type="match status" value="1"/>
</dbReference>
<evidence type="ECO:0000313" key="1">
    <source>
        <dbReference type="EMBL" id="QJR37747.1"/>
    </source>
</evidence>
<sequence>MSTTRREFLHALGVIAAAPALVGLTGKGRVIGGGFVPDGSAQGHLLRDGAARARLRTSATRRAERRVKVAIVGGGMGGLSAAWRLDGLGMHDWTLLEMDARTGGNARSADYRGQRAPWGAHYVPVPSHDAVHVRQLFRELGVLSADGVWDERVLCHTPQERIWQHGRWHEGLEPTDAMSRAHREQFRLFEERIGEWRATGMFSVPSAEGHARRLAAQRAGGAAAKQAAAVGALDAQTAQEWMTREGFDAPALRWWVEYGTRDDYGASLTQASAWAAVHYFAGRDKDEQGPLTWPEGNDYIAQQLTQRLSARRHTDGRARIVTGAPAWNVARSGTKWIVDTPTERITADVVIWCAPLFVLPRVCDAVTLPVTHEYAPWVVANIVIDRPPASVGAQLAWDNVIYGSRSLGYVNAAHQGLGTPPDRTVWTWYHAVVDRPAREARQYLQQRPWTAWRDEILADLGRAHGDIADCVARIDIMRWGHAMARPTPGILGRVAALNAWQPAPRMYVAHADLSGLSLFEEAQWHGVHAADSAFAALVCLHGPRFLVHLQGRGSSLLPRAR</sequence>
<dbReference type="PANTHER" id="PTHR42923">
    <property type="entry name" value="PROTOPORPHYRINOGEN OXIDASE"/>
    <property type="match status" value="1"/>
</dbReference>
<dbReference type="EMBL" id="CP053085">
    <property type="protein sequence ID" value="QJR37747.1"/>
    <property type="molecule type" value="Genomic_DNA"/>
</dbReference>
<gene>
    <name evidence="1" type="ORF">HKW67_20590</name>
</gene>
<dbReference type="Pfam" id="PF13450">
    <property type="entry name" value="NAD_binding_8"/>
    <property type="match status" value="1"/>
</dbReference>
<keyword evidence="2" id="KW-1185">Reference proteome</keyword>
<dbReference type="RefSeq" id="WP_171227182.1">
    <property type="nucleotide sequence ID" value="NZ_CP053085.1"/>
</dbReference>
<dbReference type="InterPro" id="IPR006311">
    <property type="entry name" value="TAT_signal"/>
</dbReference>
<protein>
    <submittedName>
        <fullName evidence="1">NAD(P)-binding protein</fullName>
    </submittedName>
</protein>
<dbReference type="PANTHER" id="PTHR42923:SF39">
    <property type="entry name" value="AMINO OXIDASE"/>
    <property type="match status" value="1"/>
</dbReference>
<dbReference type="SUPFAM" id="SSF51905">
    <property type="entry name" value="FAD/NAD(P)-binding domain"/>
    <property type="match status" value="1"/>
</dbReference>
<dbReference type="Proteomes" id="UP000500938">
    <property type="component" value="Chromosome"/>
</dbReference>
<reference evidence="1 2" key="1">
    <citation type="submission" date="2020-05" db="EMBL/GenBank/DDBJ databases">
        <title>Complete genome sequence of Gemmatimonas greenlandica TET16.</title>
        <authorList>
            <person name="Zeng Y."/>
        </authorList>
    </citation>
    <scope>NUCLEOTIDE SEQUENCE [LARGE SCALE GENOMIC DNA]</scope>
    <source>
        <strain evidence="1 2">TET16</strain>
    </source>
</reference>
<proteinExistence type="predicted"/>
<dbReference type="PROSITE" id="PS51318">
    <property type="entry name" value="TAT"/>
    <property type="match status" value="1"/>
</dbReference>
<accession>A0A6M4IVW9</accession>
<organism evidence="1 2">
    <name type="scientific">Gemmatimonas groenlandica</name>
    <dbReference type="NCBI Taxonomy" id="2732249"/>
    <lineage>
        <taxon>Bacteria</taxon>
        <taxon>Pseudomonadati</taxon>
        <taxon>Gemmatimonadota</taxon>
        <taxon>Gemmatimonadia</taxon>
        <taxon>Gemmatimonadales</taxon>
        <taxon>Gemmatimonadaceae</taxon>
        <taxon>Gemmatimonas</taxon>
    </lineage>
</organism>
<dbReference type="InterPro" id="IPR050464">
    <property type="entry name" value="Zeta_carotene_desat/Oxidored"/>
</dbReference>
<dbReference type="AlphaFoldDB" id="A0A6M4IVW9"/>
<name>A0A6M4IVW9_9BACT</name>
<evidence type="ECO:0000313" key="2">
    <source>
        <dbReference type="Proteomes" id="UP000500938"/>
    </source>
</evidence>
<dbReference type="InterPro" id="IPR036188">
    <property type="entry name" value="FAD/NAD-bd_sf"/>
</dbReference>
<dbReference type="GO" id="GO:0016491">
    <property type="term" value="F:oxidoreductase activity"/>
    <property type="evidence" value="ECO:0007669"/>
    <property type="project" value="TreeGrafter"/>
</dbReference>
<dbReference type="KEGG" id="ggr:HKW67_20590"/>